<keyword evidence="2" id="KW-0812">Transmembrane</keyword>
<evidence type="ECO:0000256" key="1">
    <source>
        <dbReference type="SAM" id="MobiDB-lite"/>
    </source>
</evidence>
<dbReference type="AlphaFoldDB" id="A0A286A4N5"/>
<feature type="compositionally biased region" description="Polar residues" evidence="1">
    <location>
        <begin position="80"/>
        <end position="96"/>
    </location>
</feature>
<dbReference type="RefSeq" id="WP_097103965.1">
    <property type="nucleotide sequence ID" value="NZ_OCMU01000001.1"/>
</dbReference>
<keyword evidence="2" id="KW-0472">Membrane</keyword>
<feature type="compositionally biased region" description="Basic and acidic residues" evidence="1">
    <location>
        <begin position="67"/>
        <end position="78"/>
    </location>
</feature>
<name>A0A286A4N5_9PROT</name>
<feature type="compositionally biased region" description="Polar residues" evidence="1">
    <location>
        <begin position="46"/>
        <end position="66"/>
    </location>
</feature>
<gene>
    <name evidence="3" type="ORF">SAMN06297164_0823</name>
</gene>
<reference evidence="3 4" key="1">
    <citation type="submission" date="2017-09" db="EMBL/GenBank/DDBJ databases">
        <authorList>
            <person name="Ehlers B."/>
            <person name="Leendertz F.H."/>
        </authorList>
    </citation>
    <scope>NUCLEOTIDE SEQUENCE [LARGE SCALE GENOMIC DNA]</scope>
    <source>
        <strain evidence="3 4">Nm42</strain>
    </source>
</reference>
<feature type="transmembrane region" description="Helical" evidence="2">
    <location>
        <begin position="20"/>
        <end position="41"/>
    </location>
</feature>
<protein>
    <submittedName>
        <fullName evidence="3">Uncharacterized protein</fullName>
    </submittedName>
</protein>
<sequence length="106" mass="11499">MPMHNNPTPNQDVSPQRTTMIPIAIALVIALIIGVLGYSYFSSGDIETTNSFNRENNSLTDPLTDSSNDKNERQDAIDKNLSSPSTNNLDSTNKPLNGNDKSKSSS</sequence>
<organism evidence="3 4">
    <name type="scientific">Nitrosomonas ureae</name>
    <dbReference type="NCBI Taxonomy" id="44577"/>
    <lineage>
        <taxon>Bacteria</taxon>
        <taxon>Pseudomonadati</taxon>
        <taxon>Pseudomonadota</taxon>
        <taxon>Betaproteobacteria</taxon>
        <taxon>Nitrosomonadales</taxon>
        <taxon>Nitrosomonadaceae</taxon>
        <taxon>Nitrosomonas</taxon>
    </lineage>
</organism>
<evidence type="ECO:0000313" key="4">
    <source>
        <dbReference type="Proteomes" id="UP000219335"/>
    </source>
</evidence>
<dbReference type="Proteomes" id="UP000219335">
    <property type="component" value="Unassembled WGS sequence"/>
</dbReference>
<dbReference type="EMBL" id="OCMU01000001">
    <property type="protein sequence ID" value="SOD16872.1"/>
    <property type="molecule type" value="Genomic_DNA"/>
</dbReference>
<evidence type="ECO:0000313" key="3">
    <source>
        <dbReference type="EMBL" id="SOD16872.1"/>
    </source>
</evidence>
<evidence type="ECO:0000256" key="2">
    <source>
        <dbReference type="SAM" id="Phobius"/>
    </source>
</evidence>
<keyword evidence="2" id="KW-1133">Transmembrane helix</keyword>
<proteinExistence type="predicted"/>
<feature type="region of interest" description="Disordered" evidence="1">
    <location>
        <begin position="46"/>
        <end position="106"/>
    </location>
</feature>
<accession>A0A286A4N5</accession>